<proteinExistence type="predicted"/>
<dbReference type="GeneID" id="5176452"/>
<dbReference type="KEGG" id="vg:5176452"/>
<keyword evidence="2" id="KW-1185">Reference proteome</keyword>
<organism evidence="1 2">
    <name type="scientific">Ectropis obliqua nucleopolyhedrovirus</name>
    <dbReference type="NCBI Taxonomy" id="59376"/>
    <lineage>
        <taxon>Viruses</taxon>
        <taxon>Viruses incertae sedis</taxon>
        <taxon>Naldaviricetes</taxon>
        <taxon>Lefavirales</taxon>
        <taxon>Baculoviridae</taxon>
        <taxon>Alphabaculovirus</taxon>
        <taxon>Alphabaculovirus ecobliquae</taxon>
    </lineage>
</organism>
<dbReference type="Proteomes" id="UP000214344">
    <property type="component" value="Segment"/>
</dbReference>
<evidence type="ECO:0000313" key="2">
    <source>
        <dbReference type="Proteomes" id="UP000214344"/>
    </source>
</evidence>
<protein>
    <submittedName>
        <fullName evidence="1">Early 49 kDa protein</fullName>
    </submittedName>
</protein>
<dbReference type="RefSeq" id="YP_874204.1">
    <property type="nucleotide sequence ID" value="NC_008586.1"/>
</dbReference>
<dbReference type="EMBL" id="DQ837165">
    <property type="protein sequence ID" value="ABI35695.1"/>
    <property type="molecule type" value="Genomic_DNA"/>
</dbReference>
<name>A0EYR4_9ABAC</name>
<evidence type="ECO:0000313" key="1">
    <source>
        <dbReference type="EMBL" id="ABI35695.1"/>
    </source>
</evidence>
<reference evidence="1 2" key="2">
    <citation type="journal article" date="2007" name="Virology">
        <title>Genome sequence and organization of a nucleopolyhedrovirus that infects the tea looper caterpillar, Ectropis obliqua.</title>
        <authorList>
            <person name="Ma X.C."/>
            <person name="Shang J.Y."/>
            <person name="Yang Z.N."/>
            <person name="Bao Y.Y."/>
            <person name="Xiao Q."/>
            <person name="Zhang C.X."/>
        </authorList>
    </citation>
    <scope>NUCLEOTIDE SEQUENCE [LARGE SCALE GENOMIC DNA]</scope>
    <source>
        <strain evidence="1 2">A1</strain>
    </source>
</reference>
<dbReference type="InterPro" id="IPR006997">
    <property type="entry name" value="Baculo_Y142"/>
</dbReference>
<sequence>MSVLAEKHYLDRRNFKYLFLASYFNLNEYDAIAAEAKPFINYYLKNNFNNLDESCVLKYLDYLNGLNIKNIVMEKSINVLQYVKPQFKFYCNKNNLDILMFDDKVYLQPNTPIYATNLFVSNPKNFRVILYAEFAKVFNERNFVNNAETYCLMNGNMGYVFEDAYVDWCGVRLCHMPKITNSLYPYRLYLIGEPMAKHFIENNIDLANKQDYIYKNFHKGLPLFKNNFRIINSKKFVTKKPNKLFDEMRSELDTHSSYIKLIQRDYIYDADFSEELFELLNDYMSQTALFKFIVKFNDSDKNVFNKNSVYNEIVVDRYAVNRYRKLNIKIEPNTTFPLVLKDQPSFIMMRDDMIQIKGTLNAFYVPKVKLFAILSNNTLFGSTELLHFSPSLIQYSHNTPPKRLQNESYVIDKKQKLYLTKFIFGDSVPAYLLIRGDYESSFKSLKDFNNTWVQNTLFKLLIMPDFVERSLELIDYNLRSNF</sequence>
<accession>A0EYR4</accession>
<reference evidence="1 2" key="1">
    <citation type="journal article" date="2006" name="J. Microbiol.">
        <title>Morphological, phylogenetic and biological characteristics of Ectropis obliqua single-nucleocapsid nucleopolyhedrovirus.</title>
        <authorList>
            <person name="Ma X.C."/>
            <person name="Xu H.J."/>
            <person name="Tang M.J."/>
            <person name="Xiao Q."/>
            <person name="Hong J."/>
            <person name="Zhang C.X."/>
        </authorList>
    </citation>
    <scope>NUCLEOTIDE SEQUENCE [LARGE SCALE GENOMIC DNA]</scope>
    <source>
        <strain evidence="1 2">A1</strain>
    </source>
</reference>
<dbReference type="Pfam" id="PF04913">
    <property type="entry name" value="Baculo_Y142"/>
    <property type="match status" value="1"/>
</dbReference>
<dbReference type="OrthoDB" id="4896at10239"/>